<proteinExistence type="predicted"/>
<comment type="caution">
    <text evidence="2">The sequence shown here is derived from an EMBL/GenBank/DDBJ whole genome shotgun (WGS) entry which is preliminary data.</text>
</comment>
<dbReference type="EMBL" id="QGKW02001911">
    <property type="protein sequence ID" value="KAF2567231.1"/>
    <property type="molecule type" value="Genomic_DNA"/>
</dbReference>
<dbReference type="PANTHER" id="PTHR33671:SF2">
    <property type="entry name" value="N-METHYLTRANSFERASE, PUTATIVE (DUF688)-RELATED"/>
    <property type="match status" value="1"/>
</dbReference>
<evidence type="ECO:0000313" key="3">
    <source>
        <dbReference type="Proteomes" id="UP000712281"/>
    </source>
</evidence>
<feature type="region of interest" description="Disordered" evidence="1">
    <location>
        <begin position="276"/>
        <end position="327"/>
    </location>
</feature>
<feature type="region of interest" description="Disordered" evidence="1">
    <location>
        <begin position="802"/>
        <end position="853"/>
    </location>
</feature>
<evidence type="ECO:0000313" key="2">
    <source>
        <dbReference type="EMBL" id="KAF2567231.1"/>
    </source>
</evidence>
<sequence length="1058" mass="118558">MLMESLVMEEKKQLDFNRPLISIRRPIQTSEPNRKTRSSDSLANKILPSPPVYKSDINSGPVRNPGTVPFQWEHKPGKPKDERKPELQSVVVEQHFVPKLPPGRIVKKPETRADHVEDAKSCSSWYDDESDDTYLDAADTLSRSESFFFNCSNVSGQGMLVEPFGTLSSDRQTQDLMMGRFLPAAKALTSETPPHLAKKPPKPEEPARQIVVVKEKQNKAEQNPYRFHHSPDQQEEEDEDTSSMMASGVCGLLPQICLGSSFGVLNPVPSLRRQAQRGVSVRRMRSKYQDPTTTTTTPCNENHKVNINGSSTPEGEERLENLSSASRTKTSKNFGELLASDDNTWEPYSEAPVAEKTLYVDTVHSVHKKVQEESLLKDYPSLEVVPVKEDVQNLIGASEEAISGLKVEECADQAIYEVVEITKERIDLEVKLQQGNTTDFECSRLHHHHIVAPPPLPKAPSDSWLKRTLPTIPSKNNSFTWLQSLGIDDNNNQITKSIQENLKWETMVKTSNTQQGFVCISKKLTDFMLMESLVMEEKKQLDFNRPLISIRRPIQTSEPNRKTRSSDSLANKILPSPPVYKSDINSGPVRNPGTVPFQWEHKPGKPKDERKPELQSVVVEQHFVPKLPPGRIVKKPETRADHVEDAKSCSSWYDDESDDTYLDAADTLSRSESFFLNCSNVSGQGMLVEPFGTLSSDRQTQDLMMGRFLPAAKALTSETPPHLAKKPPKPEEPARQIVVVKEKQNKPEQNPYRFNHFPDEEEEDGDTSSMMASGVCGLLPQICLSSSFGVLNPVPSVTRQAQRGVSVRRMRSKYQDPTTTTTTPCNENHKVKLNGSSTPEGKERLENLSSASRTKTSKNFGELLASDDNTWEPSSEAPVVEKTLYVDTVHSVHKKVQEESLLKDYPSLEVVPVKEDDQNLIGASEEEAISGLKVEECADQAIAEVVEITKERIDLEVKLQQGNTTDLESARLHHHHIVAPPPLPKAPSDSWLKRTLPTIPSKNNSFTWLQSLGIDDNNNQITKSIQENLKWETMVKTFNTQQGFVCISKDTLNPIPEA</sequence>
<feature type="region of interest" description="Disordered" evidence="1">
    <location>
        <begin position="18"/>
        <end position="86"/>
    </location>
</feature>
<feature type="region of interest" description="Disordered" evidence="1">
    <location>
        <begin position="217"/>
        <end position="243"/>
    </location>
</feature>
<name>A0A8S9IBH6_BRACR</name>
<dbReference type="InterPro" id="IPR007789">
    <property type="entry name" value="DUF688"/>
</dbReference>
<feature type="region of interest" description="Disordered" evidence="1">
    <location>
        <begin position="745"/>
        <end position="769"/>
    </location>
</feature>
<reference evidence="2" key="1">
    <citation type="submission" date="2019-12" db="EMBL/GenBank/DDBJ databases">
        <title>Genome sequencing and annotation of Brassica cretica.</title>
        <authorList>
            <person name="Studholme D.J."/>
            <person name="Sarris P.F."/>
        </authorList>
    </citation>
    <scope>NUCLEOTIDE SEQUENCE</scope>
    <source>
        <strain evidence="2">PFS-001/15</strain>
        <tissue evidence="2">Leaf</tissue>
    </source>
</reference>
<protein>
    <submittedName>
        <fullName evidence="2">Uncharacterized protein</fullName>
    </submittedName>
</protein>
<accession>A0A8S9IBH6</accession>
<dbReference type="Proteomes" id="UP000712281">
    <property type="component" value="Unassembled WGS sequence"/>
</dbReference>
<evidence type="ECO:0000256" key="1">
    <source>
        <dbReference type="SAM" id="MobiDB-lite"/>
    </source>
</evidence>
<feature type="compositionally biased region" description="Basic and acidic residues" evidence="1">
    <location>
        <begin position="599"/>
        <end position="613"/>
    </location>
</feature>
<organism evidence="2 3">
    <name type="scientific">Brassica cretica</name>
    <name type="common">Mustard</name>
    <dbReference type="NCBI Taxonomy" id="69181"/>
    <lineage>
        <taxon>Eukaryota</taxon>
        <taxon>Viridiplantae</taxon>
        <taxon>Streptophyta</taxon>
        <taxon>Embryophyta</taxon>
        <taxon>Tracheophyta</taxon>
        <taxon>Spermatophyta</taxon>
        <taxon>Magnoliopsida</taxon>
        <taxon>eudicotyledons</taxon>
        <taxon>Gunneridae</taxon>
        <taxon>Pentapetalae</taxon>
        <taxon>rosids</taxon>
        <taxon>malvids</taxon>
        <taxon>Brassicales</taxon>
        <taxon>Brassicaceae</taxon>
        <taxon>Brassiceae</taxon>
        <taxon>Brassica</taxon>
    </lineage>
</organism>
<gene>
    <name evidence="2" type="ORF">F2Q68_00027758</name>
</gene>
<dbReference type="Pfam" id="PF05097">
    <property type="entry name" value="DUF688"/>
    <property type="match status" value="3"/>
</dbReference>
<dbReference type="PANTHER" id="PTHR33671">
    <property type="entry name" value="N-METHYLTRANSFERASE, PUTATIVE (DUF688)-RELATED"/>
    <property type="match status" value="1"/>
</dbReference>
<dbReference type="AlphaFoldDB" id="A0A8S9IBH6"/>
<feature type="compositionally biased region" description="Basic and acidic residues" evidence="1">
    <location>
        <begin position="72"/>
        <end position="86"/>
    </location>
</feature>
<feature type="region of interest" description="Disordered" evidence="1">
    <location>
        <begin position="552"/>
        <end position="613"/>
    </location>
</feature>